<evidence type="ECO:0000256" key="6">
    <source>
        <dbReference type="SAM" id="Coils"/>
    </source>
</evidence>
<keyword evidence="2" id="KW-0805">Transcription regulation</keyword>
<dbReference type="PROSITE" id="PS50217">
    <property type="entry name" value="BZIP"/>
    <property type="match status" value="1"/>
</dbReference>
<accession>A0AAV2ILJ1</accession>
<dbReference type="GO" id="GO:0007623">
    <property type="term" value="P:circadian rhythm"/>
    <property type="evidence" value="ECO:0007669"/>
    <property type="project" value="TreeGrafter"/>
</dbReference>
<feature type="compositionally biased region" description="Polar residues" evidence="7">
    <location>
        <begin position="342"/>
        <end position="353"/>
    </location>
</feature>
<dbReference type="InterPro" id="IPR004827">
    <property type="entry name" value="bZIP"/>
</dbReference>
<dbReference type="Proteomes" id="UP001497497">
    <property type="component" value="Unassembled WGS sequence"/>
</dbReference>
<evidence type="ECO:0000256" key="7">
    <source>
        <dbReference type="SAM" id="MobiDB-lite"/>
    </source>
</evidence>
<comment type="similarity">
    <text evidence="1">Belongs to the bZIP family. NFIL3 subfamily.</text>
</comment>
<keyword evidence="3" id="KW-0238">DNA-binding</keyword>
<dbReference type="SMART" id="SM00338">
    <property type="entry name" value="BRLZ"/>
    <property type="match status" value="1"/>
</dbReference>
<feature type="region of interest" description="Disordered" evidence="7">
    <location>
        <begin position="296"/>
        <end position="386"/>
    </location>
</feature>
<comment type="caution">
    <text evidence="9">The sequence shown here is derived from an EMBL/GenBank/DDBJ whole genome shotgun (WGS) entry which is preliminary data.</text>
</comment>
<dbReference type="PANTHER" id="PTHR15284:SF0">
    <property type="entry name" value="GH23983P"/>
    <property type="match status" value="1"/>
</dbReference>
<dbReference type="SUPFAM" id="SSF57959">
    <property type="entry name" value="Leucine zipper domain"/>
    <property type="match status" value="1"/>
</dbReference>
<feature type="compositionally biased region" description="Polar residues" evidence="7">
    <location>
        <begin position="372"/>
        <end position="386"/>
    </location>
</feature>
<evidence type="ECO:0000256" key="5">
    <source>
        <dbReference type="ARBA" id="ARBA00023242"/>
    </source>
</evidence>
<evidence type="ECO:0000256" key="3">
    <source>
        <dbReference type="ARBA" id="ARBA00023125"/>
    </source>
</evidence>
<dbReference type="GO" id="GO:0003677">
    <property type="term" value="F:DNA binding"/>
    <property type="evidence" value="ECO:0007669"/>
    <property type="project" value="UniProtKB-KW"/>
</dbReference>
<feature type="compositionally biased region" description="Polar residues" evidence="7">
    <location>
        <begin position="238"/>
        <end position="249"/>
    </location>
</feature>
<evidence type="ECO:0000313" key="9">
    <source>
        <dbReference type="EMBL" id="CAL1546054.1"/>
    </source>
</evidence>
<dbReference type="InterPro" id="IPR047229">
    <property type="entry name" value="NFIL3-like"/>
</dbReference>
<dbReference type="EMBL" id="CAXITT010000764">
    <property type="protein sequence ID" value="CAL1546054.1"/>
    <property type="molecule type" value="Genomic_DNA"/>
</dbReference>
<dbReference type="InterPro" id="IPR047106">
    <property type="entry name" value="NFIL3-like_bZIP"/>
</dbReference>
<dbReference type="PROSITE" id="PS00036">
    <property type="entry name" value="BZIP_BASIC"/>
    <property type="match status" value="1"/>
</dbReference>
<reference evidence="9 10" key="1">
    <citation type="submission" date="2024-04" db="EMBL/GenBank/DDBJ databases">
        <authorList>
            <consortium name="Genoscope - CEA"/>
            <person name="William W."/>
        </authorList>
    </citation>
    <scope>NUCLEOTIDE SEQUENCE [LARGE SCALE GENOMIC DNA]</scope>
</reference>
<evidence type="ECO:0000256" key="4">
    <source>
        <dbReference type="ARBA" id="ARBA00023163"/>
    </source>
</evidence>
<feature type="region of interest" description="Disordered" evidence="7">
    <location>
        <begin position="82"/>
        <end position="123"/>
    </location>
</feature>
<name>A0AAV2ILJ1_LYMST</name>
<feature type="domain" description="BZIP" evidence="8">
    <location>
        <begin position="166"/>
        <end position="218"/>
    </location>
</feature>
<dbReference type="FunFam" id="1.20.5.170:FF:000025">
    <property type="entry name" value="nuclear factor interleukin-3-regulated protein-like"/>
    <property type="match status" value="1"/>
</dbReference>
<dbReference type="PANTHER" id="PTHR15284">
    <property type="entry name" value="NUCLEAR FACTOR INTERLEUKIN-3-REGULATED PROTEIN"/>
    <property type="match status" value="1"/>
</dbReference>
<dbReference type="InterPro" id="IPR046347">
    <property type="entry name" value="bZIP_sf"/>
</dbReference>
<dbReference type="GO" id="GO:0005634">
    <property type="term" value="C:nucleus"/>
    <property type="evidence" value="ECO:0007669"/>
    <property type="project" value="TreeGrafter"/>
</dbReference>
<evidence type="ECO:0000256" key="1">
    <source>
        <dbReference type="ARBA" id="ARBA00006079"/>
    </source>
</evidence>
<evidence type="ECO:0000256" key="2">
    <source>
        <dbReference type="ARBA" id="ARBA00023015"/>
    </source>
</evidence>
<evidence type="ECO:0000259" key="8">
    <source>
        <dbReference type="PROSITE" id="PS50217"/>
    </source>
</evidence>
<feature type="region of interest" description="Disordered" evidence="7">
    <location>
        <begin position="223"/>
        <end position="275"/>
    </location>
</feature>
<dbReference type="CDD" id="cd14694">
    <property type="entry name" value="bZIP_NFIL3"/>
    <property type="match status" value="1"/>
</dbReference>
<dbReference type="AlphaFoldDB" id="A0AAV2ILJ1"/>
<evidence type="ECO:0000313" key="10">
    <source>
        <dbReference type="Proteomes" id="UP001497497"/>
    </source>
</evidence>
<dbReference type="GO" id="GO:0003700">
    <property type="term" value="F:DNA-binding transcription factor activity"/>
    <property type="evidence" value="ECO:0007669"/>
    <property type="project" value="InterPro"/>
</dbReference>
<feature type="compositionally biased region" description="Low complexity" evidence="7">
    <location>
        <begin position="299"/>
        <end position="321"/>
    </location>
</feature>
<keyword evidence="6" id="KW-0175">Coiled coil</keyword>
<feature type="compositionally biased region" description="Polar residues" evidence="7">
    <location>
        <begin position="82"/>
        <end position="91"/>
    </location>
</feature>
<keyword evidence="5" id="KW-0539">Nucleus</keyword>
<gene>
    <name evidence="9" type="ORF">GSLYS_00019431001</name>
</gene>
<organism evidence="9 10">
    <name type="scientific">Lymnaea stagnalis</name>
    <name type="common">Great pond snail</name>
    <name type="synonym">Helix stagnalis</name>
    <dbReference type="NCBI Taxonomy" id="6523"/>
    <lineage>
        <taxon>Eukaryota</taxon>
        <taxon>Metazoa</taxon>
        <taxon>Spiralia</taxon>
        <taxon>Lophotrochozoa</taxon>
        <taxon>Mollusca</taxon>
        <taxon>Gastropoda</taxon>
        <taxon>Heterobranchia</taxon>
        <taxon>Euthyneura</taxon>
        <taxon>Panpulmonata</taxon>
        <taxon>Hygrophila</taxon>
        <taxon>Lymnaeoidea</taxon>
        <taxon>Lymnaeidae</taxon>
        <taxon>Lymnaea</taxon>
    </lineage>
</organism>
<sequence length="414" mass="46215">MMTSMYPATRQPYFREPPRVYMNSSMAIKQEPADDLMESDCPVDMSLSGHHQNMRGCGLAPSNDHDKGPFYDSYFLALQQQNENHPSSPQRSPDAKHERHAPSNAQHQKHGPDDDGFQIKGSDGKLTVPAMLSKNGRSPGFRVIDLHSISAHQRAKREFVPDEKKDEGYWCKRLKNNDSARRSRVKRKALEKMMETRLLQLQKENIELKHEMAALKKRFGIDEGISSDIDSPNHNRETPMSPSCASSSGQDERADKDDDLDVQSSDDSQFNDDSRVYSMGNVAALNQSLGSAGRYRTHSVASGSSAGTGSRSSFTSSSESRSSGHPDNVMRVDKSGALDLTNDVSNRSTPVRDSSSPEDYSSSSQSERRCGWQNSETGGQQEVSYQSQIRSFPLKCRWKKEMYNAQSVASEEMP</sequence>
<protein>
    <recommendedName>
        <fullName evidence="8">BZIP domain-containing protein</fullName>
    </recommendedName>
</protein>
<dbReference type="Pfam" id="PF07716">
    <property type="entry name" value="bZIP_2"/>
    <property type="match status" value="1"/>
</dbReference>
<feature type="compositionally biased region" description="Basic and acidic residues" evidence="7">
    <location>
        <begin position="322"/>
        <end position="336"/>
    </location>
</feature>
<proteinExistence type="inferred from homology"/>
<feature type="coiled-coil region" evidence="6">
    <location>
        <begin position="191"/>
        <end position="218"/>
    </location>
</feature>
<keyword evidence="4" id="KW-0804">Transcription</keyword>
<keyword evidence="10" id="KW-1185">Reference proteome</keyword>
<dbReference type="Gene3D" id="1.20.5.170">
    <property type="match status" value="1"/>
</dbReference>